<proteinExistence type="predicted"/>
<dbReference type="InterPro" id="IPR016181">
    <property type="entry name" value="Acyl_CoA_acyltransferase"/>
</dbReference>
<dbReference type="EMBL" id="JAFBIT010000001">
    <property type="protein sequence ID" value="MCF2651670.1"/>
    <property type="molecule type" value="Genomic_DNA"/>
</dbReference>
<sequence>MKEEITLKPMTPEMYHAFFKEYQNDKDLFLDKNDFYEYQYDKANVKDRGFETQAEQLAIKYVFYELDIPVLYADTVLTNTRSQHVLEKVGFQFIDEDEKRKHYRIMRDEKFPI</sequence>
<keyword evidence="3" id="KW-1185">Reference proteome</keyword>
<evidence type="ECO:0000313" key="2">
    <source>
        <dbReference type="EMBL" id="MCF2651670.1"/>
    </source>
</evidence>
<dbReference type="Pfam" id="PF13302">
    <property type="entry name" value="Acetyltransf_3"/>
    <property type="match status" value="1"/>
</dbReference>
<dbReference type="Proteomes" id="UP001299220">
    <property type="component" value="Unassembled WGS sequence"/>
</dbReference>
<dbReference type="Gene3D" id="3.40.630.30">
    <property type="match status" value="1"/>
</dbReference>
<accession>A0ABS9CLJ4</accession>
<reference evidence="2 3" key="1">
    <citation type="submission" date="2020-12" db="EMBL/GenBank/DDBJ databases">
        <title>Whole genome sequences of gut porcine anaerobes.</title>
        <authorList>
            <person name="Kubasova T."/>
            <person name="Jahodarova E."/>
            <person name="Rychlik I."/>
        </authorList>
    </citation>
    <scope>NUCLEOTIDE SEQUENCE [LARGE SCALE GENOMIC DNA]</scope>
    <source>
        <strain evidence="2 3">An867</strain>
    </source>
</reference>
<gene>
    <name evidence="2" type="ORF">JQM67_03560</name>
</gene>
<comment type="caution">
    <text evidence="2">The sequence shown here is derived from an EMBL/GenBank/DDBJ whole genome shotgun (WGS) entry which is preliminary data.</text>
</comment>
<organism evidence="2 3">
    <name type="scientific">Anaeromassilibacillus senegalensis</name>
    <dbReference type="NCBI Taxonomy" id="1673717"/>
    <lineage>
        <taxon>Bacteria</taxon>
        <taxon>Bacillati</taxon>
        <taxon>Bacillota</taxon>
        <taxon>Clostridia</taxon>
        <taxon>Eubacteriales</taxon>
        <taxon>Acutalibacteraceae</taxon>
        <taxon>Anaeromassilibacillus</taxon>
    </lineage>
</organism>
<name>A0ABS9CLJ4_9FIRM</name>
<dbReference type="SUPFAM" id="SSF55729">
    <property type="entry name" value="Acyl-CoA N-acyltransferases (Nat)"/>
    <property type="match status" value="1"/>
</dbReference>
<dbReference type="InterPro" id="IPR000182">
    <property type="entry name" value="GNAT_dom"/>
</dbReference>
<protein>
    <submittedName>
        <fullName evidence="2">GNAT family N-acetyltransferase</fullName>
    </submittedName>
</protein>
<evidence type="ECO:0000313" key="3">
    <source>
        <dbReference type="Proteomes" id="UP001299220"/>
    </source>
</evidence>
<dbReference type="RefSeq" id="WP_235322678.1">
    <property type="nucleotide sequence ID" value="NZ_JAFBIT010000001.1"/>
</dbReference>
<feature type="domain" description="N-acetyltransferase" evidence="1">
    <location>
        <begin position="45"/>
        <end position="92"/>
    </location>
</feature>
<evidence type="ECO:0000259" key="1">
    <source>
        <dbReference type="Pfam" id="PF13302"/>
    </source>
</evidence>